<evidence type="ECO:0000256" key="2">
    <source>
        <dbReference type="SAM" id="Phobius"/>
    </source>
</evidence>
<dbReference type="CDD" id="cd05121">
    <property type="entry name" value="ABC1_ADCK3-like"/>
    <property type="match status" value="1"/>
</dbReference>
<keyword evidence="5" id="KW-1185">Reference proteome</keyword>
<dbReference type="Proteomes" id="UP000011586">
    <property type="component" value="Unassembled WGS sequence"/>
</dbReference>
<dbReference type="GO" id="GO:0005524">
    <property type="term" value="F:ATP binding"/>
    <property type="evidence" value="ECO:0007669"/>
    <property type="project" value="InterPro"/>
</dbReference>
<accession>M0EII3</accession>
<dbReference type="OrthoDB" id="8087at2157"/>
<sequence length="557" mass="62833">MVTLVNLRAYWRFVVVLRQFSPLIVAYWRDSRRYFLFGGSREVDAETQRERAAVLLDILLTLGPTFIKLGQILSTRPDILPPAYIEVLEGLQDDVPPAPWEESKVVLEDEFGPVDETFDDFDRDPISGASLGQVYTAEYEGNPVAVKVRRPGIESLVEADLRTIRWSIPLVKRFTGAGRAFSLENLADEFAKTIREEMDYERERTMLEEIRGNFADNDRIRIPETYEPVSGPRVLTMEYVPGTKISDIDALDEAGHDRTAIAETLQEVYLQMIIEDGVFHADPHPGNLAVADDGTVIFYDFGMAGRVDPFVQEKIVEFYVAVARQDIDAILDTLISMGTLSPEADREVMGNVMELAIADASGEDIEQYQVNQIIEQVESTIYEFPLRLPPDLALVLRVATVVEGVCVTLDPEFDFISTATDYLREEGYYEQTARDLAEDAGRQVQQTTEALFTVPPKADEFLDRANRDDLTVNVVLEDDTKVLEKLAMRIAYSVLLAVGVLSATILYSFTQEWRLAAVVLALASPLAIALYRSFRKKRGLRTTPQFTRQGMKNRRDD</sequence>
<name>M0EII3_9EURY</name>
<comment type="similarity">
    <text evidence="1">Belongs to the protein kinase superfamily. ADCK protein kinase family.</text>
</comment>
<dbReference type="PROSITE" id="PS50011">
    <property type="entry name" value="PROTEIN_KINASE_DOM"/>
    <property type="match status" value="1"/>
</dbReference>
<dbReference type="PANTHER" id="PTHR10566:SF113">
    <property type="entry name" value="PROTEIN ACTIVITY OF BC1 COMPLEX KINASE 7, CHLOROPLASTIC"/>
    <property type="match status" value="1"/>
</dbReference>
<dbReference type="GO" id="GO:0004672">
    <property type="term" value="F:protein kinase activity"/>
    <property type="evidence" value="ECO:0007669"/>
    <property type="project" value="InterPro"/>
</dbReference>
<gene>
    <name evidence="4" type="ORF">C463_03729</name>
</gene>
<feature type="transmembrane region" description="Helical" evidence="2">
    <location>
        <begin position="490"/>
        <end position="509"/>
    </location>
</feature>
<evidence type="ECO:0000313" key="4">
    <source>
        <dbReference type="EMBL" id="ELZ46707.1"/>
    </source>
</evidence>
<dbReference type="InterPro" id="IPR000719">
    <property type="entry name" value="Prot_kinase_dom"/>
</dbReference>
<feature type="transmembrane region" description="Helical" evidence="2">
    <location>
        <begin position="515"/>
        <end position="534"/>
    </location>
</feature>
<proteinExistence type="inferred from homology"/>
<feature type="domain" description="Protein kinase" evidence="3">
    <location>
        <begin position="120"/>
        <end position="452"/>
    </location>
</feature>
<dbReference type="PATRIC" id="fig|1227465.4.peg.736"/>
<keyword evidence="2" id="KW-0472">Membrane</keyword>
<evidence type="ECO:0000313" key="5">
    <source>
        <dbReference type="Proteomes" id="UP000011586"/>
    </source>
</evidence>
<protein>
    <submittedName>
        <fullName evidence="4">ABC transporter</fullName>
    </submittedName>
</protein>
<dbReference type="InterPro" id="IPR011009">
    <property type="entry name" value="Kinase-like_dom_sf"/>
</dbReference>
<organism evidence="4 5">
    <name type="scientific">Halorubrum californiense DSM 19288</name>
    <dbReference type="NCBI Taxonomy" id="1227465"/>
    <lineage>
        <taxon>Archaea</taxon>
        <taxon>Methanobacteriati</taxon>
        <taxon>Methanobacteriota</taxon>
        <taxon>Stenosarchaea group</taxon>
        <taxon>Halobacteria</taxon>
        <taxon>Halobacteriales</taxon>
        <taxon>Haloferacaceae</taxon>
        <taxon>Halorubrum</taxon>
    </lineage>
</organism>
<dbReference type="SUPFAM" id="SSF56112">
    <property type="entry name" value="Protein kinase-like (PK-like)"/>
    <property type="match status" value="1"/>
</dbReference>
<evidence type="ECO:0000259" key="3">
    <source>
        <dbReference type="PROSITE" id="PS50011"/>
    </source>
</evidence>
<dbReference type="RefSeq" id="WP_008441166.1">
    <property type="nucleotide sequence ID" value="NZ_AOJK01000019.1"/>
</dbReference>
<keyword evidence="2" id="KW-0812">Transmembrane</keyword>
<dbReference type="STRING" id="1227465.C463_03729"/>
<dbReference type="InterPro" id="IPR050154">
    <property type="entry name" value="UbiB_kinase"/>
</dbReference>
<reference evidence="4 5" key="1">
    <citation type="journal article" date="2014" name="PLoS Genet.">
        <title>Phylogenetically driven sequencing of extremely halophilic archaea reveals strategies for static and dynamic osmo-response.</title>
        <authorList>
            <person name="Becker E.A."/>
            <person name="Seitzer P.M."/>
            <person name="Tritt A."/>
            <person name="Larsen D."/>
            <person name="Krusor M."/>
            <person name="Yao A.I."/>
            <person name="Wu D."/>
            <person name="Madern D."/>
            <person name="Eisen J.A."/>
            <person name="Darling A.E."/>
            <person name="Facciotti M.T."/>
        </authorList>
    </citation>
    <scope>NUCLEOTIDE SEQUENCE [LARGE SCALE GENOMIC DNA]</scope>
    <source>
        <strain evidence="4 5">DSM 19288</strain>
    </source>
</reference>
<comment type="caution">
    <text evidence="4">The sequence shown here is derived from an EMBL/GenBank/DDBJ whole genome shotgun (WGS) entry which is preliminary data.</text>
</comment>
<dbReference type="InterPro" id="IPR004147">
    <property type="entry name" value="ABC1_dom"/>
</dbReference>
<keyword evidence="2" id="KW-1133">Transmembrane helix</keyword>
<evidence type="ECO:0000256" key="1">
    <source>
        <dbReference type="ARBA" id="ARBA00009670"/>
    </source>
</evidence>
<dbReference type="EMBL" id="AOJK01000019">
    <property type="protein sequence ID" value="ELZ46707.1"/>
    <property type="molecule type" value="Genomic_DNA"/>
</dbReference>
<dbReference type="Gene3D" id="1.10.510.10">
    <property type="entry name" value="Transferase(Phosphotransferase) domain 1"/>
    <property type="match status" value="1"/>
</dbReference>
<dbReference type="AlphaFoldDB" id="M0EII3"/>
<dbReference type="PANTHER" id="PTHR10566">
    <property type="entry name" value="CHAPERONE-ACTIVITY OF BC1 COMPLEX CABC1 -RELATED"/>
    <property type="match status" value="1"/>
</dbReference>
<dbReference type="Pfam" id="PF03109">
    <property type="entry name" value="ABC1"/>
    <property type="match status" value="1"/>
</dbReference>